<dbReference type="PANTHER" id="PTHR18853">
    <property type="entry name" value="FORKHEAD-ASSOCIATED DOMAIN-CONTAINING PROTEIN 1-RELATED"/>
    <property type="match status" value="1"/>
</dbReference>
<feature type="compositionally biased region" description="Basic and acidic residues" evidence="2">
    <location>
        <begin position="1273"/>
        <end position="1305"/>
    </location>
</feature>
<dbReference type="InterPro" id="IPR052642">
    <property type="entry name" value="CC-FHA_domain"/>
</dbReference>
<protein>
    <submittedName>
        <fullName evidence="5">Forkhead-associated domain-containing protein 1</fullName>
    </submittedName>
</protein>
<dbReference type="GeneID" id="106173268"/>
<keyword evidence="4" id="KW-1185">Reference proteome</keyword>
<dbReference type="KEGG" id="lak:106173268"/>
<dbReference type="InterPro" id="IPR008984">
    <property type="entry name" value="SMAD_FHA_dom_sf"/>
</dbReference>
<proteinExistence type="predicted"/>
<feature type="coiled-coil region" evidence="1">
    <location>
        <begin position="352"/>
        <end position="379"/>
    </location>
</feature>
<evidence type="ECO:0000259" key="3">
    <source>
        <dbReference type="PROSITE" id="PS50006"/>
    </source>
</evidence>
<sequence length="1355" mass="154719">MKGYLKGTEGVFLLAPKVTTVGREGCDLAIQSLNVDQQHAVIEYSDQEQCYVLQDLNTATGTYVNDCRVQNAAVRLAPGDVVRFGFNGTPYELQIDNTQQTDSFEPIEPQPGYPVHQQMRAAWTSPYSNPVPTSSLPYLSMPSSQPVTTWVPTGGAPGALPPHPPPSTLRQRPLSAGARRPSYENLQRVGAATSGSPMVQNKTVGWQASRSAGSSPTNDILLLQEKEQKIMRMGDEINRLAAFEAENQRKDQVIAQLQEENNRLRAIQNTGGVFGMDAQLTQKLLELENELSAKKIEIGHLRDQLNRLQQEAAFRGPTTTPDDLKNMKNELERVKKDKNITSGLVTQMQRDMSNKDSTISRLTREIEKLKKDVREKDVQMTAMSAKAARLRDSKKVDEHSDARDKELMSLRHKFKAAENKVQDMNDLVKSLKEEIEKLKTSVGEEKEGQKKLQAEVDHGKQQYLDMQRAERLVRVDLEQATKRLERFRSRVVQITFSTPGIKAPDGEISDDELLTKLKKVVDDRTEFRRKLQDTKESLQVANTTNKEVADSLKALKQHLNDAEGRLRDNGRLARHIKQEINLLQSVGVEDRMQWVKDRVVAFMSSELSWEQDIENALERCGVNVKVSTDEPGKHIANLYNRWESSLSEKEKLNAQIALLETQHKADILEHVTKVKTEMQDKLTDAVEKAKLESEEKMNKAIDEIRSVEQEKRENAVEAERKKIEELQGTVQQLRQNLTAKAEEDKETLESAKEALTQVEDYKKLEAELRDQLAKLEAEKNAEIAELKLSRSDAAEESNKEVTSYKEQIKQHSVTICAMEERVMKLTKKNKDYQTEVTALKQQIQELKSRPPPQPKVVRPKTPPKHTVVVEPGPDVAALEQILLAVRRENQELKSKLQEQQDVILALRRDLAGASARMSDMTGELSEAQKEKLEQSTVQVQQKQRELDEERQKLAKMSAIVDSQKKEIQDYSNEMSKLKSLLNKLKTETSDKNSQVQELELALTREKDEQKKQLSLVEEEGRITSELTSYGAQCRGERHEQVIARQREALAELRQRIKSLEQVRPPVPTHDQALQQVALLKKELAELRANQALAEDKHIMASTSLDRQVSKARGIIHSVNAEADIEKSAHRETMDALDDSENSYLTLLRAIASSLEMEEVKGLRSMSHIPKDERRRLYDDREKSCEMLASRIKVLKERISRKDELLQTYERDLARLRQAEQLAEKKNAQVESLTNDVISKLDETQYLRESLNRTRDRLDQEKRLNSAIKQKKTYHMENEKPEPKWSKHRCPPDDIFGKKAAKERAHREKVKRKNYEMRALKGELTERDRELVQASRRIHDLETSLGLDSEEFVDVE</sequence>
<feature type="coiled-coil region" evidence="1">
    <location>
        <begin position="679"/>
        <end position="792"/>
    </location>
</feature>
<name>A0A1S3JI59_LINAN</name>
<evidence type="ECO:0000256" key="1">
    <source>
        <dbReference type="SAM" id="Coils"/>
    </source>
</evidence>
<dbReference type="STRING" id="7574.A0A1S3JI59"/>
<evidence type="ECO:0000256" key="2">
    <source>
        <dbReference type="SAM" id="MobiDB-lite"/>
    </source>
</evidence>
<feature type="region of interest" description="Disordered" evidence="2">
    <location>
        <begin position="1266"/>
        <end position="1312"/>
    </location>
</feature>
<dbReference type="Proteomes" id="UP000085678">
    <property type="component" value="Unplaced"/>
</dbReference>
<organism evidence="4 5">
    <name type="scientific">Lingula anatina</name>
    <name type="common">Brachiopod</name>
    <name type="synonym">Lingula unguis</name>
    <dbReference type="NCBI Taxonomy" id="7574"/>
    <lineage>
        <taxon>Eukaryota</taxon>
        <taxon>Metazoa</taxon>
        <taxon>Spiralia</taxon>
        <taxon>Lophotrochozoa</taxon>
        <taxon>Brachiopoda</taxon>
        <taxon>Linguliformea</taxon>
        <taxon>Lingulata</taxon>
        <taxon>Lingulida</taxon>
        <taxon>Linguloidea</taxon>
        <taxon>Lingulidae</taxon>
        <taxon>Lingula</taxon>
    </lineage>
</organism>
<gene>
    <name evidence="5" type="primary">LOC106173268</name>
</gene>
<dbReference type="RefSeq" id="XP_013409826.1">
    <property type="nucleotide sequence ID" value="XM_013554372.1"/>
</dbReference>
<feature type="region of interest" description="Disordered" evidence="2">
    <location>
        <begin position="846"/>
        <end position="865"/>
    </location>
</feature>
<accession>A0A1S3JI59</accession>
<dbReference type="SUPFAM" id="SSF49879">
    <property type="entry name" value="SMAD/FHA domain"/>
    <property type="match status" value="1"/>
</dbReference>
<dbReference type="Pfam" id="PF00498">
    <property type="entry name" value="FHA"/>
    <property type="match status" value="1"/>
</dbReference>
<dbReference type="OrthoDB" id="687730at2759"/>
<dbReference type="InParanoid" id="A0A1S3JI59"/>
<dbReference type="Gene3D" id="2.60.200.20">
    <property type="match status" value="1"/>
</dbReference>
<dbReference type="InterPro" id="IPR000253">
    <property type="entry name" value="FHA_dom"/>
</dbReference>
<dbReference type="PROSITE" id="PS50006">
    <property type="entry name" value="FHA_DOMAIN"/>
    <property type="match status" value="1"/>
</dbReference>
<keyword evidence="1" id="KW-0175">Coiled coil</keyword>
<feature type="coiled-coil region" evidence="1">
    <location>
        <begin position="240"/>
        <end position="311"/>
    </location>
</feature>
<dbReference type="PANTHER" id="PTHR18853:SF10">
    <property type="entry name" value="FHA DOMAIN-CONTAINING PROTEIN"/>
    <property type="match status" value="1"/>
</dbReference>
<feature type="coiled-coil region" evidence="1">
    <location>
        <begin position="407"/>
        <end position="448"/>
    </location>
</feature>
<feature type="coiled-coil region" evidence="1">
    <location>
        <begin position="875"/>
        <end position="1096"/>
    </location>
</feature>
<dbReference type="SMART" id="SM00240">
    <property type="entry name" value="FHA"/>
    <property type="match status" value="1"/>
</dbReference>
<evidence type="ECO:0000313" key="5">
    <source>
        <dbReference type="RefSeq" id="XP_013409826.1"/>
    </source>
</evidence>
<evidence type="ECO:0000313" key="4">
    <source>
        <dbReference type="Proteomes" id="UP000085678"/>
    </source>
</evidence>
<dbReference type="CDD" id="cd22700">
    <property type="entry name" value="FHA_FHAD1"/>
    <property type="match status" value="1"/>
</dbReference>
<feature type="domain" description="FHA" evidence="3">
    <location>
        <begin position="19"/>
        <end position="69"/>
    </location>
</feature>
<reference evidence="5" key="1">
    <citation type="submission" date="2025-08" db="UniProtKB">
        <authorList>
            <consortium name="RefSeq"/>
        </authorList>
    </citation>
    <scope>IDENTIFICATION</scope>
    <source>
        <tissue evidence="5">Gonads</tissue>
    </source>
</reference>
<dbReference type="Gene3D" id="1.10.287.1490">
    <property type="match status" value="1"/>
</dbReference>
<feature type="region of interest" description="Disordered" evidence="2">
    <location>
        <begin position="152"/>
        <end position="180"/>
    </location>
</feature>